<organism evidence="2 3">
    <name type="scientific">Psittacicella hinzii</name>
    <dbReference type="NCBI Taxonomy" id="2028575"/>
    <lineage>
        <taxon>Bacteria</taxon>
        <taxon>Pseudomonadati</taxon>
        <taxon>Pseudomonadota</taxon>
        <taxon>Gammaproteobacteria</taxon>
        <taxon>Pasteurellales</taxon>
        <taxon>Psittacicellaceae</taxon>
        <taxon>Psittacicella</taxon>
    </lineage>
</organism>
<accession>A0A3A1Y8B0</accession>
<dbReference type="InterPro" id="IPR045864">
    <property type="entry name" value="aa-tRNA-synth_II/BPL/LPL"/>
</dbReference>
<dbReference type="Gene3D" id="3.30.930.10">
    <property type="entry name" value="Bira Bifunctional Protein, Domain 2"/>
    <property type="match status" value="1"/>
</dbReference>
<keyword evidence="3" id="KW-1185">Reference proteome</keyword>
<dbReference type="InterPro" id="IPR004143">
    <property type="entry name" value="BPL_LPL_catalytic"/>
</dbReference>
<name>A0A3A1Y8B0_9GAMM</name>
<sequence>MQLSTSLTLPTFTLLDPEDFPYQELGWQEAEEQLLDWCINDKRAYCLIHSGEKGVVVPHGYQQRFANFQQVQADLLAQDNFKVFTRTSGGGVVPATPEVINLHLVYLVETEHPLNVAHAQYELLCKLIADFLAGYGIEANAQAVEGSFCDGKYNLAVQGKKIVGTAQKWQKAGENLYAVLSHALLLVGDSAYLTALTNQFEEALGTETRYLVEKTTTVNEWVDRSAEEIYEDFVEFVETQYCEV</sequence>
<reference evidence="2 3" key="1">
    <citation type="submission" date="2017-08" db="EMBL/GenBank/DDBJ databases">
        <title>Reclassification of Bisgaard taxon 37 and 44.</title>
        <authorList>
            <person name="Christensen H."/>
        </authorList>
    </citation>
    <scope>NUCLEOTIDE SEQUENCE [LARGE SCALE GENOMIC DNA]</scope>
    <source>
        <strain evidence="2 3">B96_3</strain>
    </source>
</reference>
<dbReference type="AlphaFoldDB" id="A0A3A1Y8B0"/>
<dbReference type="Pfam" id="PF21948">
    <property type="entry name" value="LplA-B_cat"/>
    <property type="match status" value="1"/>
</dbReference>
<evidence type="ECO:0000259" key="1">
    <source>
        <dbReference type="PROSITE" id="PS51733"/>
    </source>
</evidence>
<feature type="domain" description="BPL/LPL catalytic" evidence="1">
    <location>
        <begin position="42"/>
        <end position="237"/>
    </location>
</feature>
<dbReference type="RefSeq" id="WP_119525280.1">
    <property type="nucleotide sequence ID" value="NZ_NRHC01000060.1"/>
</dbReference>
<dbReference type="SUPFAM" id="SSF55681">
    <property type="entry name" value="Class II aaRS and biotin synthetases"/>
    <property type="match status" value="1"/>
</dbReference>
<evidence type="ECO:0000313" key="2">
    <source>
        <dbReference type="EMBL" id="RIY32354.1"/>
    </source>
</evidence>
<dbReference type="PANTHER" id="PTHR43679:SF2">
    <property type="entry name" value="OCTANOYL-[GCVH]:PROTEIN N-OCTANOYLTRANSFERASE"/>
    <property type="match status" value="1"/>
</dbReference>
<dbReference type="InterPro" id="IPR050664">
    <property type="entry name" value="Octanoyltrans_LipM/LipL"/>
</dbReference>
<comment type="caution">
    <text evidence="2">The sequence shown here is derived from an EMBL/GenBank/DDBJ whole genome shotgun (WGS) entry which is preliminary data.</text>
</comment>
<dbReference type="Proteomes" id="UP000265691">
    <property type="component" value="Unassembled WGS sequence"/>
</dbReference>
<protein>
    <recommendedName>
        <fullName evidence="1">BPL/LPL catalytic domain-containing protein</fullName>
    </recommendedName>
</protein>
<dbReference type="EMBL" id="NRHC01000060">
    <property type="protein sequence ID" value="RIY32354.1"/>
    <property type="molecule type" value="Genomic_DNA"/>
</dbReference>
<dbReference type="OrthoDB" id="7364083at2"/>
<proteinExistence type="predicted"/>
<dbReference type="PANTHER" id="PTHR43679">
    <property type="entry name" value="OCTANOYLTRANSFERASE LIPM-RELATED"/>
    <property type="match status" value="1"/>
</dbReference>
<evidence type="ECO:0000313" key="3">
    <source>
        <dbReference type="Proteomes" id="UP000265691"/>
    </source>
</evidence>
<gene>
    <name evidence="2" type="ORF">CKF54_05080</name>
</gene>
<dbReference type="PROSITE" id="PS51733">
    <property type="entry name" value="BPL_LPL_CATALYTIC"/>
    <property type="match status" value="1"/>
</dbReference>